<keyword evidence="2 3" id="KW-0808">Transferase</keyword>
<comment type="similarity">
    <text evidence="3">Belongs to the glycosyltransferase 11 family.</text>
</comment>
<evidence type="ECO:0000313" key="4">
    <source>
        <dbReference type="EMBL" id="KAH3835783.1"/>
    </source>
</evidence>
<comment type="subcellular location">
    <subcellularLocation>
        <location evidence="3">Golgi apparatus</location>
        <location evidence="3">Golgi stack membrane</location>
        <topology evidence="3">Single-pass type II membrane protein</topology>
    </subcellularLocation>
</comment>
<evidence type="ECO:0000313" key="5">
    <source>
        <dbReference type="Proteomes" id="UP000828390"/>
    </source>
</evidence>
<dbReference type="GO" id="GO:0008107">
    <property type="term" value="F:galactoside 2-alpha-L-fucosyltransferase activity"/>
    <property type="evidence" value="ECO:0007669"/>
    <property type="project" value="InterPro"/>
</dbReference>
<dbReference type="EMBL" id="JAIWYP010000004">
    <property type="protein sequence ID" value="KAH3835783.1"/>
    <property type="molecule type" value="Genomic_DNA"/>
</dbReference>
<dbReference type="EC" id="2.4.1.-" evidence="3"/>
<dbReference type="InterPro" id="IPR002516">
    <property type="entry name" value="Glyco_trans_11"/>
</dbReference>
<organism evidence="4 5">
    <name type="scientific">Dreissena polymorpha</name>
    <name type="common">Zebra mussel</name>
    <name type="synonym">Mytilus polymorpha</name>
    <dbReference type="NCBI Taxonomy" id="45954"/>
    <lineage>
        <taxon>Eukaryota</taxon>
        <taxon>Metazoa</taxon>
        <taxon>Spiralia</taxon>
        <taxon>Lophotrochozoa</taxon>
        <taxon>Mollusca</taxon>
        <taxon>Bivalvia</taxon>
        <taxon>Autobranchia</taxon>
        <taxon>Heteroconchia</taxon>
        <taxon>Euheterodonta</taxon>
        <taxon>Imparidentia</taxon>
        <taxon>Neoheterodontei</taxon>
        <taxon>Myida</taxon>
        <taxon>Dreissenoidea</taxon>
        <taxon>Dreissenidae</taxon>
        <taxon>Dreissena</taxon>
    </lineage>
</organism>
<evidence type="ECO:0000256" key="3">
    <source>
        <dbReference type="RuleBase" id="RU363129"/>
    </source>
</evidence>
<evidence type="ECO:0000256" key="1">
    <source>
        <dbReference type="ARBA" id="ARBA00022676"/>
    </source>
</evidence>
<dbReference type="PANTHER" id="PTHR11927">
    <property type="entry name" value="GALACTOSIDE 2-L-FUCOSYLTRANSFERASE"/>
    <property type="match status" value="1"/>
</dbReference>
<dbReference type="CDD" id="cd11301">
    <property type="entry name" value="Fut1_Fut2_like"/>
    <property type="match status" value="1"/>
</dbReference>
<dbReference type="GO" id="GO:0005975">
    <property type="term" value="P:carbohydrate metabolic process"/>
    <property type="evidence" value="ECO:0007669"/>
    <property type="project" value="InterPro"/>
</dbReference>
<keyword evidence="3" id="KW-0333">Golgi apparatus</keyword>
<keyword evidence="5" id="KW-1185">Reference proteome</keyword>
<dbReference type="Proteomes" id="UP000828390">
    <property type="component" value="Unassembled WGS sequence"/>
</dbReference>
<dbReference type="Pfam" id="PF01531">
    <property type="entry name" value="Glyco_transf_11"/>
    <property type="match status" value="1"/>
</dbReference>
<keyword evidence="3" id="KW-0812">Transmembrane</keyword>
<dbReference type="AlphaFoldDB" id="A0A9D4QLP9"/>
<proteinExistence type="inferred from homology"/>
<sequence length="294" mass="33582">MFAYRQSKRNTVSHIGTLSLKLKSRLGNQMFQYPSILGLVDMMNFTQIVIEGGNDLLTSFQLSDNKVTFTCVSTKGRIINELLCCGFEKRLTKFNYTEDILVNGYLLSWMYFRNIEKHIKHEFAFVPSTLSEARRIKHDISKQFNVTGILFTFIGVHVRRGDFLEKGEIEFGHYHVTKECITRAIQLSTKMFGNETIFVFCSNGIEWVKENFYNNSNNWKVAFLEGNSAAVDMAVLSLCDHRIVSTGTFGWCAAWLAGGTTIISKQQAGNGSPLSKQFVYPEYFPPKWIVLDHN</sequence>
<name>A0A9D4QLP9_DREPO</name>
<accession>A0A9D4QLP9</accession>
<comment type="pathway">
    <text evidence="3">Protein modification; protein glycosylation.</text>
</comment>
<keyword evidence="1 3" id="KW-0328">Glycosyltransferase</keyword>
<dbReference type="GO" id="GO:0032580">
    <property type="term" value="C:Golgi cisterna membrane"/>
    <property type="evidence" value="ECO:0007669"/>
    <property type="project" value="UniProtKB-SubCell"/>
</dbReference>
<dbReference type="PANTHER" id="PTHR11927:SF9">
    <property type="entry name" value="L-FUCOSYLTRANSFERASE"/>
    <property type="match status" value="1"/>
</dbReference>
<keyword evidence="3" id="KW-0735">Signal-anchor</keyword>
<reference evidence="4" key="1">
    <citation type="journal article" date="2019" name="bioRxiv">
        <title>The Genome of the Zebra Mussel, Dreissena polymorpha: A Resource for Invasive Species Research.</title>
        <authorList>
            <person name="McCartney M.A."/>
            <person name="Auch B."/>
            <person name="Kono T."/>
            <person name="Mallez S."/>
            <person name="Zhang Y."/>
            <person name="Obille A."/>
            <person name="Becker A."/>
            <person name="Abrahante J.E."/>
            <person name="Garbe J."/>
            <person name="Badalamenti J.P."/>
            <person name="Herman A."/>
            <person name="Mangelson H."/>
            <person name="Liachko I."/>
            <person name="Sullivan S."/>
            <person name="Sone E.D."/>
            <person name="Koren S."/>
            <person name="Silverstein K.A.T."/>
            <person name="Beckman K.B."/>
            <person name="Gohl D.M."/>
        </authorList>
    </citation>
    <scope>NUCLEOTIDE SEQUENCE</scope>
    <source>
        <strain evidence="4">Duluth1</strain>
        <tissue evidence="4">Whole animal</tissue>
    </source>
</reference>
<protein>
    <recommendedName>
        <fullName evidence="3">L-Fucosyltransferase</fullName>
        <ecNumber evidence="3">2.4.1.-</ecNumber>
    </recommendedName>
</protein>
<keyword evidence="3" id="KW-0325">Glycoprotein</keyword>
<reference evidence="4" key="2">
    <citation type="submission" date="2020-11" db="EMBL/GenBank/DDBJ databases">
        <authorList>
            <person name="McCartney M.A."/>
            <person name="Auch B."/>
            <person name="Kono T."/>
            <person name="Mallez S."/>
            <person name="Becker A."/>
            <person name="Gohl D.M."/>
            <person name="Silverstein K.A.T."/>
            <person name="Koren S."/>
            <person name="Bechman K.B."/>
            <person name="Herman A."/>
            <person name="Abrahante J.E."/>
            <person name="Garbe J."/>
        </authorList>
    </citation>
    <scope>NUCLEOTIDE SEQUENCE</scope>
    <source>
        <strain evidence="4">Duluth1</strain>
        <tissue evidence="4">Whole animal</tissue>
    </source>
</reference>
<gene>
    <name evidence="4" type="ORF">DPMN_109146</name>
</gene>
<evidence type="ECO:0000256" key="2">
    <source>
        <dbReference type="ARBA" id="ARBA00022679"/>
    </source>
</evidence>
<comment type="caution">
    <text evidence="4">The sequence shown here is derived from an EMBL/GenBank/DDBJ whole genome shotgun (WGS) entry which is preliminary data.</text>
</comment>